<dbReference type="Pfam" id="PF08205">
    <property type="entry name" value="C2-set_2"/>
    <property type="match status" value="1"/>
</dbReference>
<keyword evidence="6 11" id="KW-0472">Membrane</keyword>
<proteinExistence type="predicted"/>
<keyword evidence="5 11" id="KW-1133">Transmembrane helix</keyword>
<dbReference type="InterPro" id="IPR003599">
    <property type="entry name" value="Ig_sub"/>
</dbReference>
<dbReference type="GO" id="GO:0042130">
    <property type="term" value="P:negative regulation of T cell proliferation"/>
    <property type="evidence" value="ECO:0007669"/>
    <property type="project" value="TreeGrafter"/>
</dbReference>
<evidence type="ECO:0000256" key="8">
    <source>
        <dbReference type="ARBA" id="ARBA00023170"/>
    </source>
</evidence>
<dbReference type="Ensembl" id="ENSMALT00000025704.1">
    <property type="protein sequence ID" value="ENSMALP00000025233.1"/>
    <property type="gene ID" value="ENSMALG00000017559.1"/>
</dbReference>
<keyword evidence="9" id="KW-0325">Glycoprotein</keyword>
<dbReference type="SMART" id="SM00409">
    <property type="entry name" value="IG"/>
    <property type="match status" value="2"/>
</dbReference>
<protein>
    <recommendedName>
        <fullName evidence="13">Ig-like domain-containing protein</fullName>
    </recommendedName>
</protein>
<dbReference type="PANTHER" id="PTHR25466:SF14">
    <property type="entry name" value="BUTYROPHILIN SUBFAMILY 2 MEMBER A2-LIKE-RELATED"/>
    <property type="match status" value="1"/>
</dbReference>
<feature type="domain" description="Ig-like" evidence="13">
    <location>
        <begin position="133"/>
        <end position="202"/>
    </location>
</feature>
<dbReference type="SUPFAM" id="SSF48726">
    <property type="entry name" value="Immunoglobulin"/>
    <property type="match status" value="2"/>
</dbReference>
<comment type="subcellular location">
    <subcellularLocation>
        <location evidence="1">Cell membrane</location>
        <topology evidence="1">Single-pass type I membrane protein</topology>
    </subcellularLocation>
</comment>
<evidence type="ECO:0000256" key="4">
    <source>
        <dbReference type="ARBA" id="ARBA00022729"/>
    </source>
</evidence>
<evidence type="ECO:0000256" key="9">
    <source>
        <dbReference type="ARBA" id="ARBA00023180"/>
    </source>
</evidence>
<keyword evidence="15" id="KW-1185">Reference proteome</keyword>
<evidence type="ECO:0000256" key="10">
    <source>
        <dbReference type="ARBA" id="ARBA00023319"/>
    </source>
</evidence>
<dbReference type="GO" id="GO:0042102">
    <property type="term" value="P:positive regulation of T cell proliferation"/>
    <property type="evidence" value="ECO:0007669"/>
    <property type="project" value="TreeGrafter"/>
</dbReference>
<evidence type="ECO:0000256" key="3">
    <source>
        <dbReference type="ARBA" id="ARBA00022692"/>
    </source>
</evidence>
<evidence type="ECO:0000256" key="5">
    <source>
        <dbReference type="ARBA" id="ARBA00022989"/>
    </source>
</evidence>
<dbReference type="AlphaFoldDB" id="A0A3Q3JWG6"/>
<feature type="chain" id="PRO_5018549214" description="Ig-like domain-containing protein" evidence="12">
    <location>
        <begin position="17"/>
        <end position="246"/>
    </location>
</feature>
<evidence type="ECO:0000256" key="11">
    <source>
        <dbReference type="SAM" id="Phobius"/>
    </source>
</evidence>
<sequence>MRFFVLLGTGLTVVSGPDVVKVVVKEGEDAILPCCLYDKEDIEFKLFDWKKDGQKEVFLYDAGLIYNNGHTGQDDQFKQRVSYFPDQLTVGNASIVIKQTKVTDSGNYTCDFPRLQSPRRFHIELVVGAARKPYVTRVSDTKDNAVLQCEVQGAFPKPQLQWQDRGRYDVILNTTVTKTDHYRCVVTQEEISHEVYSEIDVNISGSGYHTLVVVVLCVVVVLGVALYIFWYKKRGRRQKNQDVSEP</sequence>
<keyword evidence="10" id="KW-0393">Immunoglobulin domain</keyword>
<name>A0A3Q3JWG6_MONAL</name>
<dbReference type="InterPro" id="IPR013162">
    <property type="entry name" value="CD80_C2-set"/>
</dbReference>
<keyword evidence="7" id="KW-1015">Disulfide bond</keyword>
<evidence type="ECO:0000256" key="2">
    <source>
        <dbReference type="ARBA" id="ARBA00022475"/>
    </source>
</evidence>
<feature type="signal peptide" evidence="12">
    <location>
        <begin position="1"/>
        <end position="16"/>
    </location>
</feature>
<dbReference type="InterPro" id="IPR013106">
    <property type="entry name" value="Ig_V-set"/>
</dbReference>
<reference evidence="14" key="1">
    <citation type="submission" date="2025-08" db="UniProtKB">
        <authorList>
            <consortium name="Ensembl"/>
        </authorList>
    </citation>
    <scope>IDENTIFICATION</scope>
</reference>
<dbReference type="GO" id="GO:0007166">
    <property type="term" value="P:cell surface receptor signaling pathway"/>
    <property type="evidence" value="ECO:0007669"/>
    <property type="project" value="TreeGrafter"/>
</dbReference>
<dbReference type="InterPro" id="IPR051713">
    <property type="entry name" value="T-cell_Activation_Regulation"/>
</dbReference>
<organism evidence="14 15">
    <name type="scientific">Monopterus albus</name>
    <name type="common">Swamp eel</name>
    <dbReference type="NCBI Taxonomy" id="43700"/>
    <lineage>
        <taxon>Eukaryota</taxon>
        <taxon>Metazoa</taxon>
        <taxon>Chordata</taxon>
        <taxon>Craniata</taxon>
        <taxon>Vertebrata</taxon>
        <taxon>Euteleostomi</taxon>
        <taxon>Actinopterygii</taxon>
        <taxon>Neopterygii</taxon>
        <taxon>Teleostei</taxon>
        <taxon>Neoteleostei</taxon>
        <taxon>Acanthomorphata</taxon>
        <taxon>Anabantaria</taxon>
        <taxon>Synbranchiformes</taxon>
        <taxon>Synbranchidae</taxon>
        <taxon>Monopterus</taxon>
    </lineage>
</organism>
<evidence type="ECO:0000313" key="14">
    <source>
        <dbReference type="Ensembl" id="ENSMALP00000025233.1"/>
    </source>
</evidence>
<evidence type="ECO:0000256" key="7">
    <source>
        <dbReference type="ARBA" id="ARBA00023157"/>
    </source>
</evidence>
<dbReference type="Pfam" id="PF07686">
    <property type="entry name" value="V-set"/>
    <property type="match status" value="1"/>
</dbReference>
<keyword evidence="8" id="KW-0675">Receptor</keyword>
<feature type="transmembrane region" description="Helical" evidence="11">
    <location>
        <begin position="208"/>
        <end position="230"/>
    </location>
</feature>
<dbReference type="GO" id="GO:0009897">
    <property type="term" value="C:external side of plasma membrane"/>
    <property type="evidence" value="ECO:0007669"/>
    <property type="project" value="TreeGrafter"/>
</dbReference>
<dbReference type="Proteomes" id="UP000261600">
    <property type="component" value="Unplaced"/>
</dbReference>
<dbReference type="PANTHER" id="PTHR25466">
    <property type="entry name" value="T-LYMPHOCYTE ACTIVATION ANTIGEN"/>
    <property type="match status" value="1"/>
</dbReference>
<accession>A0A3Q3JWG6</accession>
<keyword evidence="4 12" id="KW-0732">Signal</keyword>
<evidence type="ECO:0000256" key="12">
    <source>
        <dbReference type="SAM" id="SignalP"/>
    </source>
</evidence>
<reference evidence="14" key="2">
    <citation type="submission" date="2025-09" db="UniProtKB">
        <authorList>
            <consortium name="Ensembl"/>
        </authorList>
    </citation>
    <scope>IDENTIFICATION</scope>
</reference>
<keyword evidence="2" id="KW-1003">Cell membrane</keyword>
<dbReference type="Gene3D" id="2.60.40.10">
    <property type="entry name" value="Immunoglobulins"/>
    <property type="match status" value="2"/>
</dbReference>
<evidence type="ECO:0000259" key="13">
    <source>
        <dbReference type="PROSITE" id="PS50835"/>
    </source>
</evidence>
<dbReference type="InterPro" id="IPR013783">
    <property type="entry name" value="Ig-like_fold"/>
</dbReference>
<dbReference type="GO" id="GO:0031295">
    <property type="term" value="P:T cell costimulation"/>
    <property type="evidence" value="ECO:0007669"/>
    <property type="project" value="TreeGrafter"/>
</dbReference>
<dbReference type="InterPro" id="IPR007110">
    <property type="entry name" value="Ig-like_dom"/>
</dbReference>
<dbReference type="PROSITE" id="PS50835">
    <property type="entry name" value="IG_LIKE"/>
    <property type="match status" value="2"/>
</dbReference>
<evidence type="ECO:0000256" key="1">
    <source>
        <dbReference type="ARBA" id="ARBA00004251"/>
    </source>
</evidence>
<feature type="domain" description="Ig-like" evidence="13">
    <location>
        <begin position="17"/>
        <end position="110"/>
    </location>
</feature>
<evidence type="ECO:0000256" key="6">
    <source>
        <dbReference type="ARBA" id="ARBA00023136"/>
    </source>
</evidence>
<dbReference type="GO" id="GO:0071222">
    <property type="term" value="P:cellular response to lipopolysaccharide"/>
    <property type="evidence" value="ECO:0007669"/>
    <property type="project" value="TreeGrafter"/>
</dbReference>
<dbReference type="InterPro" id="IPR036179">
    <property type="entry name" value="Ig-like_dom_sf"/>
</dbReference>
<dbReference type="GO" id="GO:0006955">
    <property type="term" value="P:immune response"/>
    <property type="evidence" value="ECO:0007669"/>
    <property type="project" value="TreeGrafter"/>
</dbReference>
<evidence type="ECO:0000313" key="15">
    <source>
        <dbReference type="Proteomes" id="UP000261600"/>
    </source>
</evidence>
<keyword evidence="3 11" id="KW-0812">Transmembrane</keyword>